<keyword evidence="2" id="KW-1185">Reference proteome</keyword>
<dbReference type="Gene3D" id="1.25.10.10">
    <property type="entry name" value="Leucine-rich Repeat Variant"/>
    <property type="match status" value="1"/>
</dbReference>
<proteinExistence type="predicted"/>
<sequence length="216" mass="23986">MVQFLEEITPSGPGTTTRFYELVESLKKEVYLTEDLVRQLSSLLEDFKPSNQSAINVAAFVQDLCSSNGHTCQEFIDGIYTLLSSNHPQIAAETTRLLNWASMDVPASTKLRLARANLVDHILSALSQNSTPTWISYLAYHGFLSFLSSLFVRTDQGHRAGQPSYQHSIITSIDIANSGDCVLDHRKDNICHTFVVGMRSHLSNKVKADSQIVVVL</sequence>
<accession>A0ABQ9Y2P4</accession>
<dbReference type="InterPro" id="IPR016024">
    <property type="entry name" value="ARM-type_fold"/>
</dbReference>
<dbReference type="SUPFAM" id="SSF48371">
    <property type="entry name" value="ARM repeat"/>
    <property type="match status" value="1"/>
</dbReference>
<name>A0ABQ9Y2P4_9EUKA</name>
<dbReference type="InterPro" id="IPR011989">
    <property type="entry name" value="ARM-like"/>
</dbReference>
<evidence type="ECO:0000313" key="2">
    <source>
        <dbReference type="Proteomes" id="UP001281761"/>
    </source>
</evidence>
<protein>
    <submittedName>
        <fullName evidence="1">Uncharacterized protein</fullName>
    </submittedName>
</protein>
<comment type="caution">
    <text evidence="1">The sequence shown here is derived from an EMBL/GenBank/DDBJ whole genome shotgun (WGS) entry which is preliminary data.</text>
</comment>
<evidence type="ECO:0000313" key="1">
    <source>
        <dbReference type="EMBL" id="KAK2958008.1"/>
    </source>
</evidence>
<dbReference type="Proteomes" id="UP001281761">
    <property type="component" value="Unassembled WGS sequence"/>
</dbReference>
<gene>
    <name evidence="1" type="ORF">BLNAU_6934</name>
</gene>
<organism evidence="1 2">
    <name type="scientific">Blattamonas nauphoetae</name>
    <dbReference type="NCBI Taxonomy" id="2049346"/>
    <lineage>
        <taxon>Eukaryota</taxon>
        <taxon>Metamonada</taxon>
        <taxon>Preaxostyla</taxon>
        <taxon>Oxymonadida</taxon>
        <taxon>Blattamonas</taxon>
    </lineage>
</organism>
<dbReference type="EMBL" id="JARBJD010000041">
    <property type="protein sequence ID" value="KAK2958008.1"/>
    <property type="molecule type" value="Genomic_DNA"/>
</dbReference>
<reference evidence="1 2" key="1">
    <citation type="journal article" date="2022" name="bioRxiv">
        <title>Genomics of Preaxostyla Flagellates Illuminates Evolutionary Transitions and the Path Towards Mitochondrial Loss.</title>
        <authorList>
            <person name="Novak L.V.F."/>
            <person name="Treitli S.C."/>
            <person name="Pyrih J."/>
            <person name="Halakuc P."/>
            <person name="Pipaliya S.V."/>
            <person name="Vacek V."/>
            <person name="Brzon O."/>
            <person name="Soukal P."/>
            <person name="Eme L."/>
            <person name="Dacks J.B."/>
            <person name="Karnkowska A."/>
            <person name="Elias M."/>
            <person name="Hampl V."/>
        </authorList>
    </citation>
    <scope>NUCLEOTIDE SEQUENCE [LARGE SCALE GENOMIC DNA]</scope>
    <source>
        <strain evidence="1">NAU3</strain>
        <tissue evidence="1">Gut</tissue>
    </source>
</reference>